<name>A0A9Q1KXF0_9CARY</name>
<dbReference type="GO" id="GO:0006355">
    <property type="term" value="P:regulation of DNA-templated transcription"/>
    <property type="evidence" value="ECO:0007669"/>
    <property type="project" value="InterPro"/>
</dbReference>
<dbReference type="PANTHER" id="PTHR31169:SF33">
    <property type="entry name" value="CELL DIVISION CYCLE-ASSOCIATED 7-LIKE PROTEIN"/>
    <property type="match status" value="1"/>
</dbReference>
<feature type="domain" description="Zinc-finger" evidence="11">
    <location>
        <begin position="187"/>
        <end position="283"/>
    </location>
</feature>
<evidence type="ECO:0000256" key="8">
    <source>
        <dbReference type="ARBA" id="ARBA00023163"/>
    </source>
</evidence>
<feature type="region of interest" description="Disordered" evidence="10">
    <location>
        <begin position="312"/>
        <end position="368"/>
    </location>
</feature>
<evidence type="ECO:0000256" key="7">
    <source>
        <dbReference type="ARBA" id="ARBA00023015"/>
    </source>
</evidence>
<feature type="compositionally biased region" description="Basic and acidic residues" evidence="10">
    <location>
        <begin position="55"/>
        <end position="74"/>
    </location>
</feature>
<feature type="region of interest" description="Disordered" evidence="10">
    <location>
        <begin position="1"/>
        <end position="74"/>
    </location>
</feature>
<feature type="compositionally biased region" description="Acidic residues" evidence="10">
    <location>
        <begin position="330"/>
        <end position="340"/>
    </location>
</feature>
<keyword evidence="3" id="KW-0963">Cytoplasm</keyword>
<evidence type="ECO:0000313" key="13">
    <source>
        <dbReference type="Proteomes" id="UP001153076"/>
    </source>
</evidence>
<evidence type="ECO:0000256" key="4">
    <source>
        <dbReference type="ARBA" id="ARBA00022499"/>
    </source>
</evidence>
<evidence type="ECO:0000256" key="9">
    <source>
        <dbReference type="ARBA" id="ARBA00023242"/>
    </source>
</evidence>
<evidence type="ECO:0000259" key="11">
    <source>
        <dbReference type="Pfam" id="PF10497"/>
    </source>
</evidence>
<dbReference type="Pfam" id="PF10497">
    <property type="entry name" value="zf-4CXXC_R1"/>
    <property type="match status" value="1"/>
</dbReference>
<dbReference type="AlphaFoldDB" id="A0A9Q1KXF0"/>
<feature type="compositionally biased region" description="Basic residues" evidence="10">
    <location>
        <begin position="27"/>
        <end position="45"/>
    </location>
</feature>
<evidence type="ECO:0000256" key="2">
    <source>
        <dbReference type="ARBA" id="ARBA00004496"/>
    </source>
</evidence>
<organism evidence="12 13">
    <name type="scientific">Carnegiea gigantea</name>
    <dbReference type="NCBI Taxonomy" id="171969"/>
    <lineage>
        <taxon>Eukaryota</taxon>
        <taxon>Viridiplantae</taxon>
        <taxon>Streptophyta</taxon>
        <taxon>Embryophyta</taxon>
        <taxon>Tracheophyta</taxon>
        <taxon>Spermatophyta</taxon>
        <taxon>Magnoliopsida</taxon>
        <taxon>eudicotyledons</taxon>
        <taxon>Gunneridae</taxon>
        <taxon>Pentapetalae</taxon>
        <taxon>Caryophyllales</taxon>
        <taxon>Cactineae</taxon>
        <taxon>Cactaceae</taxon>
        <taxon>Cactoideae</taxon>
        <taxon>Echinocereeae</taxon>
        <taxon>Carnegiea</taxon>
    </lineage>
</organism>
<protein>
    <recommendedName>
        <fullName evidence="11">Zinc-finger domain-containing protein</fullName>
    </recommendedName>
</protein>
<keyword evidence="5" id="KW-0597">Phosphoprotein</keyword>
<evidence type="ECO:0000256" key="6">
    <source>
        <dbReference type="ARBA" id="ARBA00022843"/>
    </source>
</evidence>
<feature type="compositionally biased region" description="Basic residues" evidence="10">
    <location>
        <begin position="99"/>
        <end position="113"/>
    </location>
</feature>
<comment type="caution">
    <text evidence="12">The sequence shown here is derived from an EMBL/GenBank/DDBJ whole genome shotgun (WGS) entry which is preliminary data.</text>
</comment>
<sequence length="390" mass="43386">MVMALRKRVGTVRRSPSPSPSPSRSPVSKKKKSRKSPKPARGRRVRAAESGSESGSEKENESTTGYEKFREERIRENRERMEKLGILSLSSQMFDSKNKRGPPPKTLVKKKRSPPLLPRSYEPRRSSRLKNSTSFEDERSLKNMGITIPDSWKAEVYTEEDEKLLGDCETPWTLNVDGLGEDGEPLYDPVNGTSCHQCRQKTLRKHTFCSKCRSGQGQLCGDCLYTRYGENVMEARENPVWLCPACRGICNCSRCRRAKGWPPVTILYPKVIESGFKSAAHYLIQTRLAGNKPGEPEDGTVVIDLTEGQTPAQLDNECSDTSEWCKSESESESESDDSDGDVSKLTKHKEQAIEKQDGATEVTSGPADRTGVLQEMIVSGGFDCPLLAGI</sequence>
<dbReference type="InterPro" id="IPR040221">
    <property type="entry name" value="CDCA7/CDA7L"/>
</dbReference>
<evidence type="ECO:0000256" key="10">
    <source>
        <dbReference type="SAM" id="MobiDB-lite"/>
    </source>
</evidence>
<dbReference type="GO" id="GO:0005737">
    <property type="term" value="C:cytoplasm"/>
    <property type="evidence" value="ECO:0007669"/>
    <property type="project" value="UniProtKB-SubCell"/>
</dbReference>
<evidence type="ECO:0000313" key="12">
    <source>
        <dbReference type="EMBL" id="KAJ8450835.1"/>
    </source>
</evidence>
<keyword evidence="7" id="KW-0805">Transcription regulation</keyword>
<keyword evidence="9" id="KW-0539">Nucleus</keyword>
<gene>
    <name evidence="12" type="ORF">Cgig2_032460</name>
</gene>
<dbReference type="GO" id="GO:0005634">
    <property type="term" value="C:nucleus"/>
    <property type="evidence" value="ECO:0007669"/>
    <property type="project" value="UniProtKB-SubCell"/>
</dbReference>
<comment type="subcellular location">
    <subcellularLocation>
        <location evidence="2">Cytoplasm</location>
    </subcellularLocation>
    <subcellularLocation>
        <location evidence="1">Nucleus</location>
    </subcellularLocation>
</comment>
<evidence type="ECO:0000256" key="3">
    <source>
        <dbReference type="ARBA" id="ARBA00022490"/>
    </source>
</evidence>
<keyword evidence="13" id="KW-1185">Reference proteome</keyword>
<keyword evidence="8" id="KW-0804">Transcription</keyword>
<dbReference type="EMBL" id="JAKOGI010000012">
    <property type="protein sequence ID" value="KAJ8450835.1"/>
    <property type="molecule type" value="Genomic_DNA"/>
</dbReference>
<feature type="compositionally biased region" description="Basic residues" evidence="10">
    <location>
        <begin position="1"/>
        <end position="11"/>
    </location>
</feature>
<dbReference type="Proteomes" id="UP001153076">
    <property type="component" value="Unassembled WGS sequence"/>
</dbReference>
<feature type="compositionally biased region" description="Basic and acidic residues" evidence="10">
    <location>
        <begin position="341"/>
        <end position="358"/>
    </location>
</feature>
<proteinExistence type="predicted"/>
<accession>A0A9Q1KXF0</accession>
<reference evidence="12" key="1">
    <citation type="submission" date="2022-04" db="EMBL/GenBank/DDBJ databases">
        <title>Carnegiea gigantea Genome sequencing and assembly v2.</title>
        <authorList>
            <person name="Copetti D."/>
            <person name="Sanderson M.J."/>
            <person name="Burquez A."/>
            <person name="Wojciechowski M.F."/>
        </authorList>
    </citation>
    <scope>NUCLEOTIDE SEQUENCE</scope>
    <source>
        <strain evidence="12">SGP5-SGP5p</strain>
        <tissue evidence="12">Aerial part</tissue>
    </source>
</reference>
<feature type="region of interest" description="Disordered" evidence="10">
    <location>
        <begin position="87"/>
        <end position="136"/>
    </location>
</feature>
<evidence type="ECO:0000256" key="1">
    <source>
        <dbReference type="ARBA" id="ARBA00004123"/>
    </source>
</evidence>
<dbReference type="PANTHER" id="PTHR31169">
    <property type="entry name" value="OS05G0300700 PROTEIN"/>
    <property type="match status" value="1"/>
</dbReference>
<evidence type="ECO:0000256" key="5">
    <source>
        <dbReference type="ARBA" id="ARBA00022553"/>
    </source>
</evidence>
<keyword evidence="4" id="KW-1017">Isopeptide bond</keyword>
<dbReference type="InterPro" id="IPR018866">
    <property type="entry name" value="Znf-4CXXC_R1"/>
</dbReference>
<keyword evidence="6" id="KW-0832">Ubl conjugation</keyword>
<dbReference type="OrthoDB" id="298344at2759"/>